<dbReference type="RefSeq" id="XP_033648770.1">
    <property type="nucleotide sequence ID" value="XM_033800056.1"/>
</dbReference>
<evidence type="ECO:0000313" key="1">
    <source>
        <dbReference type="EMBL" id="KAF2271231.1"/>
    </source>
</evidence>
<gene>
    <name evidence="1" type="ORF">EI97DRAFT_446787</name>
</gene>
<protein>
    <submittedName>
        <fullName evidence="1">Uncharacterized protein</fullName>
    </submittedName>
</protein>
<dbReference type="OrthoDB" id="10583544at2759"/>
<dbReference type="EMBL" id="ML986561">
    <property type="protein sequence ID" value="KAF2271231.1"/>
    <property type="molecule type" value="Genomic_DNA"/>
</dbReference>
<dbReference type="AlphaFoldDB" id="A0A6A6J3T6"/>
<dbReference type="Proteomes" id="UP000800097">
    <property type="component" value="Unassembled WGS sequence"/>
</dbReference>
<sequence length="305" mass="33806">MASSGLLQLIIGLDGLKICTLDVQDRQKSFRQQFMWERKVPLSSTVTLKPGAYYQESSWLSKKFNVDGFSGWHLMRYLPLVKDGNLLYGLSVYRAAGGITGLEAHFRFHTSKNRIARFQPLIELKPELLQTGKISGLYYDALRVSSQRLQTIGVMEDPNQPVYNTDQAVIPEDSPNQYSTNLTASVSGTFGSSVVVKDITTIQACYIRERCTGLAFTLAKGRVEILGQWFECTGQHSLLFNSTSDRDPKGLRFHLQGASHIAVVNNVTILYAEGDNGSVEGLDNDSAEGAVKDAKCSLTKYTFGR</sequence>
<name>A0A6A6J3T6_WESOR</name>
<accession>A0A6A6J3T6</accession>
<proteinExistence type="predicted"/>
<dbReference type="GeneID" id="54553231"/>
<reference evidence="1" key="1">
    <citation type="journal article" date="2020" name="Stud. Mycol.">
        <title>101 Dothideomycetes genomes: a test case for predicting lifestyles and emergence of pathogens.</title>
        <authorList>
            <person name="Haridas S."/>
            <person name="Albert R."/>
            <person name="Binder M."/>
            <person name="Bloem J."/>
            <person name="Labutti K."/>
            <person name="Salamov A."/>
            <person name="Andreopoulos B."/>
            <person name="Baker S."/>
            <person name="Barry K."/>
            <person name="Bills G."/>
            <person name="Bluhm B."/>
            <person name="Cannon C."/>
            <person name="Castanera R."/>
            <person name="Culley D."/>
            <person name="Daum C."/>
            <person name="Ezra D."/>
            <person name="Gonzalez J."/>
            <person name="Henrissat B."/>
            <person name="Kuo A."/>
            <person name="Liang C."/>
            <person name="Lipzen A."/>
            <person name="Lutzoni F."/>
            <person name="Magnuson J."/>
            <person name="Mondo S."/>
            <person name="Nolan M."/>
            <person name="Ohm R."/>
            <person name="Pangilinan J."/>
            <person name="Park H.-J."/>
            <person name="Ramirez L."/>
            <person name="Alfaro M."/>
            <person name="Sun H."/>
            <person name="Tritt A."/>
            <person name="Yoshinaga Y."/>
            <person name="Zwiers L.-H."/>
            <person name="Turgeon B."/>
            <person name="Goodwin S."/>
            <person name="Spatafora J."/>
            <person name="Crous P."/>
            <person name="Grigoriev I."/>
        </authorList>
    </citation>
    <scope>NUCLEOTIDE SEQUENCE</scope>
    <source>
        <strain evidence="1">CBS 379.55</strain>
    </source>
</reference>
<evidence type="ECO:0000313" key="2">
    <source>
        <dbReference type="Proteomes" id="UP000800097"/>
    </source>
</evidence>
<keyword evidence="2" id="KW-1185">Reference proteome</keyword>
<organism evidence="1 2">
    <name type="scientific">Westerdykella ornata</name>
    <dbReference type="NCBI Taxonomy" id="318751"/>
    <lineage>
        <taxon>Eukaryota</taxon>
        <taxon>Fungi</taxon>
        <taxon>Dikarya</taxon>
        <taxon>Ascomycota</taxon>
        <taxon>Pezizomycotina</taxon>
        <taxon>Dothideomycetes</taxon>
        <taxon>Pleosporomycetidae</taxon>
        <taxon>Pleosporales</taxon>
        <taxon>Sporormiaceae</taxon>
        <taxon>Westerdykella</taxon>
    </lineage>
</organism>